<evidence type="ECO:0000313" key="3">
    <source>
        <dbReference type="Proteomes" id="UP001501116"/>
    </source>
</evidence>
<organism evidence="2 3">
    <name type="scientific">Amycolatopsis minnesotensis</name>
    <dbReference type="NCBI Taxonomy" id="337894"/>
    <lineage>
        <taxon>Bacteria</taxon>
        <taxon>Bacillati</taxon>
        <taxon>Actinomycetota</taxon>
        <taxon>Actinomycetes</taxon>
        <taxon>Pseudonocardiales</taxon>
        <taxon>Pseudonocardiaceae</taxon>
        <taxon>Amycolatopsis</taxon>
    </lineage>
</organism>
<reference evidence="3" key="1">
    <citation type="journal article" date="2019" name="Int. J. Syst. Evol. Microbiol.">
        <title>The Global Catalogue of Microorganisms (GCM) 10K type strain sequencing project: providing services to taxonomists for standard genome sequencing and annotation.</title>
        <authorList>
            <consortium name="The Broad Institute Genomics Platform"/>
            <consortium name="The Broad Institute Genome Sequencing Center for Infectious Disease"/>
            <person name="Wu L."/>
            <person name="Ma J."/>
        </authorList>
    </citation>
    <scope>NUCLEOTIDE SEQUENCE [LARGE SCALE GENOMIC DNA]</scope>
    <source>
        <strain evidence="3">JCM 14545</strain>
    </source>
</reference>
<name>A0ABP5C2P5_9PSEU</name>
<gene>
    <name evidence="2" type="ORF">GCM10009754_28570</name>
</gene>
<comment type="caution">
    <text evidence="2">The sequence shown here is derived from an EMBL/GenBank/DDBJ whole genome shotgun (WGS) entry which is preliminary data.</text>
</comment>
<sequence length="82" mass="9022">MAAARIEEQYAEPLLRFRRQELARTGAIGAQTVYSGLRGRVPDGHSAERLDPGRGGRVSVRATKRRSSGNRLVGKESFGQVR</sequence>
<feature type="region of interest" description="Disordered" evidence="1">
    <location>
        <begin position="37"/>
        <end position="82"/>
    </location>
</feature>
<proteinExistence type="predicted"/>
<keyword evidence="3" id="KW-1185">Reference proteome</keyword>
<dbReference type="Proteomes" id="UP001501116">
    <property type="component" value="Unassembled WGS sequence"/>
</dbReference>
<evidence type="ECO:0000313" key="2">
    <source>
        <dbReference type="EMBL" id="GAA1956858.1"/>
    </source>
</evidence>
<dbReference type="EMBL" id="BAAANN010000010">
    <property type="protein sequence ID" value="GAA1956858.1"/>
    <property type="molecule type" value="Genomic_DNA"/>
</dbReference>
<feature type="compositionally biased region" description="Basic and acidic residues" evidence="1">
    <location>
        <begin position="40"/>
        <end position="54"/>
    </location>
</feature>
<protein>
    <submittedName>
        <fullName evidence="2">Uncharacterized protein</fullName>
    </submittedName>
</protein>
<evidence type="ECO:0000256" key="1">
    <source>
        <dbReference type="SAM" id="MobiDB-lite"/>
    </source>
</evidence>
<accession>A0ABP5C2P5</accession>